<gene>
    <name evidence="2" type="ORF">BJ878DRAFT_396497</name>
</gene>
<dbReference type="Proteomes" id="UP000887226">
    <property type="component" value="Unassembled WGS sequence"/>
</dbReference>
<evidence type="ECO:0000259" key="1">
    <source>
        <dbReference type="Pfam" id="PF06985"/>
    </source>
</evidence>
<sequence length="166" mass="18613">SVYTRLDHREFRLLVPLPSKSSTSPIECRLRIVSPEGGLQYEALSYVEGDVAKIGTVASNGQRASVSLPLENYLRQLSTGPQEVDALCINQAELRETQHQVFIMVSIYSHASNIITWLGAELDFSRLAMEYICGFEDIPDSAQSVTSNLFSMSTATLFLRPWFCRF</sequence>
<protein>
    <recommendedName>
        <fullName evidence="1">Heterokaryon incompatibility domain-containing protein</fullName>
    </recommendedName>
</protein>
<accession>A0A9P7ZB11</accession>
<organism evidence="2 3">
    <name type="scientific">Calycina marina</name>
    <dbReference type="NCBI Taxonomy" id="1763456"/>
    <lineage>
        <taxon>Eukaryota</taxon>
        <taxon>Fungi</taxon>
        <taxon>Dikarya</taxon>
        <taxon>Ascomycota</taxon>
        <taxon>Pezizomycotina</taxon>
        <taxon>Leotiomycetes</taxon>
        <taxon>Helotiales</taxon>
        <taxon>Pezizellaceae</taxon>
        <taxon>Calycina</taxon>
    </lineage>
</organism>
<dbReference type="EMBL" id="MU253755">
    <property type="protein sequence ID" value="KAG9248148.1"/>
    <property type="molecule type" value="Genomic_DNA"/>
</dbReference>
<dbReference type="AlphaFoldDB" id="A0A9P7ZB11"/>
<reference evidence="2" key="1">
    <citation type="journal article" date="2021" name="IMA Fungus">
        <title>Genomic characterization of three marine fungi, including Emericellopsis atlantica sp. nov. with signatures of a generalist lifestyle and marine biomass degradation.</title>
        <authorList>
            <person name="Hagestad O.C."/>
            <person name="Hou L."/>
            <person name="Andersen J.H."/>
            <person name="Hansen E.H."/>
            <person name="Altermark B."/>
            <person name="Li C."/>
            <person name="Kuhnert E."/>
            <person name="Cox R.J."/>
            <person name="Crous P.W."/>
            <person name="Spatafora J.W."/>
            <person name="Lail K."/>
            <person name="Amirebrahimi M."/>
            <person name="Lipzen A."/>
            <person name="Pangilinan J."/>
            <person name="Andreopoulos W."/>
            <person name="Hayes R.D."/>
            <person name="Ng V."/>
            <person name="Grigoriev I.V."/>
            <person name="Jackson S.A."/>
            <person name="Sutton T.D.S."/>
            <person name="Dobson A.D.W."/>
            <person name="Rama T."/>
        </authorList>
    </citation>
    <scope>NUCLEOTIDE SEQUENCE</scope>
    <source>
        <strain evidence="2">TRa3180A</strain>
    </source>
</reference>
<proteinExistence type="predicted"/>
<name>A0A9P7ZB11_9HELO</name>
<evidence type="ECO:0000313" key="2">
    <source>
        <dbReference type="EMBL" id="KAG9248148.1"/>
    </source>
</evidence>
<comment type="caution">
    <text evidence="2">The sequence shown here is derived from an EMBL/GenBank/DDBJ whole genome shotgun (WGS) entry which is preliminary data.</text>
</comment>
<keyword evidence="3" id="KW-1185">Reference proteome</keyword>
<dbReference type="InterPro" id="IPR052895">
    <property type="entry name" value="HetReg/Transcr_Mod"/>
</dbReference>
<dbReference type="InterPro" id="IPR010730">
    <property type="entry name" value="HET"/>
</dbReference>
<feature type="domain" description="Heterokaryon incompatibility" evidence="1">
    <location>
        <begin position="41"/>
        <end position="133"/>
    </location>
</feature>
<feature type="non-terminal residue" evidence="2">
    <location>
        <position position="1"/>
    </location>
</feature>
<dbReference type="OrthoDB" id="2157530at2759"/>
<dbReference type="PANTHER" id="PTHR24148">
    <property type="entry name" value="ANKYRIN REPEAT DOMAIN-CONTAINING PROTEIN 39 HOMOLOG-RELATED"/>
    <property type="match status" value="1"/>
</dbReference>
<dbReference type="PANTHER" id="PTHR24148:SF73">
    <property type="entry name" value="HET DOMAIN PROTEIN (AFU_ORTHOLOGUE AFUA_8G01020)"/>
    <property type="match status" value="1"/>
</dbReference>
<evidence type="ECO:0000313" key="3">
    <source>
        <dbReference type="Proteomes" id="UP000887226"/>
    </source>
</evidence>
<feature type="non-terminal residue" evidence="2">
    <location>
        <position position="166"/>
    </location>
</feature>
<dbReference type="Pfam" id="PF06985">
    <property type="entry name" value="HET"/>
    <property type="match status" value="1"/>
</dbReference>